<dbReference type="EMBL" id="FQWB01000002">
    <property type="protein sequence ID" value="SHG11644.1"/>
    <property type="molecule type" value="Genomic_DNA"/>
</dbReference>
<evidence type="ECO:0008006" key="3">
    <source>
        <dbReference type="Google" id="ProtNLM"/>
    </source>
</evidence>
<evidence type="ECO:0000313" key="1">
    <source>
        <dbReference type="EMBL" id="SHG11644.1"/>
    </source>
</evidence>
<dbReference type="Pfam" id="PF08922">
    <property type="entry name" value="DUF1905"/>
    <property type="match status" value="1"/>
</dbReference>
<protein>
    <recommendedName>
        <fullName evidence="3">Bacteriocin-protection, YdeI or OmpD-Associated</fullName>
    </recommendedName>
</protein>
<dbReference type="InterPro" id="IPR037079">
    <property type="entry name" value="AF2212/PG0164-like_sf"/>
</dbReference>
<reference evidence="2" key="1">
    <citation type="submission" date="2016-11" db="EMBL/GenBank/DDBJ databases">
        <authorList>
            <person name="Varghese N."/>
            <person name="Submissions S."/>
        </authorList>
    </citation>
    <scope>NUCLEOTIDE SEQUENCE [LARGE SCALE GENOMIC DNA]</scope>
    <source>
        <strain evidence="2">DSM 19978</strain>
    </source>
</reference>
<dbReference type="OrthoDB" id="2243618at2"/>
<sequence length="166" mass="19029">MEQNETPQFEAKIEIIGINPFVFVPDAILQIIFKQAGKDKGFIPIKGTINDNPYRQTLVRYSGEWRLYINTIMLKNSPKRIGEIVTLTITFDPESRAIEMPDDFAKALAANQEANLVFEQLSASRKNEIVRYLARLKTKETLDRNIARAINFLLGKEKFVGRDKPQ</sequence>
<dbReference type="STRING" id="468056.SAMN05443549_102101"/>
<dbReference type="RefSeq" id="WP_073368960.1">
    <property type="nucleotide sequence ID" value="NZ_FQWB01000002.1"/>
</dbReference>
<dbReference type="Pfam" id="PF13376">
    <property type="entry name" value="OmdA"/>
    <property type="match status" value="1"/>
</dbReference>
<accession>A0A1M5H6T0</accession>
<evidence type="ECO:0000313" key="2">
    <source>
        <dbReference type="Proteomes" id="UP000184516"/>
    </source>
</evidence>
<proteinExistence type="predicted"/>
<name>A0A1M5H6T0_9FLAO</name>
<keyword evidence="2" id="KW-1185">Reference proteome</keyword>
<dbReference type="Gene3D" id="2.40.30.100">
    <property type="entry name" value="AF2212/PG0164-like"/>
    <property type="match status" value="1"/>
</dbReference>
<dbReference type="AlphaFoldDB" id="A0A1M5H6T0"/>
<dbReference type="InterPro" id="IPR015018">
    <property type="entry name" value="DUF1905"/>
</dbReference>
<dbReference type="SUPFAM" id="SSF141694">
    <property type="entry name" value="AF2212/PG0164-like"/>
    <property type="match status" value="1"/>
</dbReference>
<gene>
    <name evidence="1" type="ORF">SAMN05443549_102101</name>
</gene>
<dbReference type="Proteomes" id="UP000184516">
    <property type="component" value="Unassembled WGS sequence"/>
</dbReference>
<organism evidence="1 2">
    <name type="scientific">Flavobacterium fluvii</name>
    <dbReference type="NCBI Taxonomy" id="468056"/>
    <lineage>
        <taxon>Bacteria</taxon>
        <taxon>Pseudomonadati</taxon>
        <taxon>Bacteroidota</taxon>
        <taxon>Flavobacteriia</taxon>
        <taxon>Flavobacteriales</taxon>
        <taxon>Flavobacteriaceae</taxon>
        <taxon>Flavobacterium</taxon>
    </lineage>
</organism>